<reference evidence="1" key="1">
    <citation type="submission" date="2020-03" db="EMBL/GenBank/DDBJ databases">
        <title>The deep terrestrial virosphere.</title>
        <authorList>
            <person name="Holmfeldt K."/>
            <person name="Nilsson E."/>
            <person name="Simone D."/>
            <person name="Lopez-Fernandez M."/>
            <person name="Wu X."/>
            <person name="de Brujin I."/>
            <person name="Lundin D."/>
            <person name="Andersson A."/>
            <person name="Bertilsson S."/>
            <person name="Dopson M."/>
        </authorList>
    </citation>
    <scope>NUCLEOTIDE SEQUENCE</scope>
    <source>
        <strain evidence="1">TM448A00243</strain>
        <strain evidence="2">TM448B00304</strain>
    </source>
</reference>
<evidence type="ECO:0000313" key="2">
    <source>
        <dbReference type="EMBL" id="QJH94835.1"/>
    </source>
</evidence>
<evidence type="ECO:0000313" key="1">
    <source>
        <dbReference type="EMBL" id="QJA45507.1"/>
    </source>
</evidence>
<dbReference type="EMBL" id="MT144607">
    <property type="protein sequence ID" value="QJH94835.1"/>
    <property type="molecule type" value="Genomic_DNA"/>
</dbReference>
<organism evidence="1">
    <name type="scientific">viral metagenome</name>
    <dbReference type="NCBI Taxonomy" id="1070528"/>
    <lineage>
        <taxon>unclassified sequences</taxon>
        <taxon>metagenomes</taxon>
        <taxon>organismal metagenomes</taxon>
    </lineage>
</organism>
<protein>
    <submittedName>
        <fullName evidence="1">Uncharacterized protein</fullName>
    </submittedName>
</protein>
<proteinExistence type="predicted"/>
<accession>A0A6H1ZDP7</accession>
<gene>
    <name evidence="1" type="ORF">TM448A00243_0056</name>
    <name evidence="2" type="ORF">TM448B00304_0014</name>
</gene>
<dbReference type="EMBL" id="MT143991">
    <property type="protein sequence ID" value="QJA45507.1"/>
    <property type="molecule type" value="Genomic_DNA"/>
</dbReference>
<dbReference type="AlphaFoldDB" id="A0A6H1ZDP7"/>
<name>A0A6H1ZDP7_9ZZZZ</name>
<sequence length="78" mass="8525">MAARSIKESDKVRIYMNGDSYLSGLANTGFWTVTHAPCDVGDAWVLAWQDGTVIEINPMSANFDGLELVEKEEDSNGS</sequence>